<evidence type="ECO:0000313" key="3">
    <source>
        <dbReference type="Proteomes" id="UP000182932"/>
    </source>
</evidence>
<dbReference type="GeneID" id="80818236"/>
<dbReference type="InterPro" id="IPR032347">
    <property type="entry name" value="DUF4864"/>
</dbReference>
<gene>
    <name evidence="2" type="ORF">SAMN04487940_105272</name>
</gene>
<accession>A0A975W9S4</accession>
<dbReference type="RefSeq" id="WP_074836404.1">
    <property type="nucleotide sequence ID" value="NZ_FNYY01000005.1"/>
</dbReference>
<reference evidence="2 3" key="1">
    <citation type="submission" date="2016-10" db="EMBL/GenBank/DDBJ databases">
        <authorList>
            <person name="Varghese N."/>
            <person name="Submissions S."/>
        </authorList>
    </citation>
    <scope>NUCLEOTIDE SEQUENCE [LARGE SCALE GENOMIC DNA]</scope>
    <source>
        <strain evidence="2 3">FF3</strain>
    </source>
</reference>
<feature type="signal peptide" evidence="1">
    <location>
        <begin position="1"/>
        <end position="20"/>
    </location>
</feature>
<sequence>MLRHCLAVLAFVLAFGPAQAQEPQPRNPEIEAVIGGQLEAFEAQDIDRAFSYASPTIKGMFGSPEVFGLMVRRGYPMVWMPGEVTYLELAEIGGALWQRVEIIDQAGQRHYLGYRMVPGESGWKIGGVQILDAPDIAV</sequence>
<protein>
    <recommendedName>
        <fullName evidence="4">DUF4864 domain-containing protein</fullName>
    </recommendedName>
</protein>
<proteinExistence type="predicted"/>
<dbReference type="Proteomes" id="UP000182932">
    <property type="component" value="Unassembled WGS sequence"/>
</dbReference>
<evidence type="ECO:0000313" key="2">
    <source>
        <dbReference type="EMBL" id="SEJ41547.1"/>
    </source>
</evidence>
<dbReference type="EMBL" id="FNYY01000005">
    <property type="protein sequence ID" value="SEJ41547.1"/>
    <property type="molecule type" value="Genomic_DNA"/>
</dbReference>
<evidence type="ECO:0000256" key="1">
    <source>
        <dbReference type="SAM" id="SignalP"/>
    </source>
</evidence>
<evidence type="ECO:0008006" key="4">
    <source>
        <dbReference type="Google" id="ProtNLM"/>
    </source>
</evidence>
<comment type="caution">
    <text evidence="2">The sequence shown here is derived from an EMBL/GenBank/DDBJ whole genome shotgun (WGS) entry which is preliminary data.</text>
</comment>
<keyword evidence="3" id="KW-1185">Reference proteome</keyword>
<name>A0A975W9S4_9RHOB</name>
<feature type="chain" id="PRO_5037009481" description="DUF4864 domain-containing protein" evidence="1">
    <location>
        <begin position="21"/>
        <end position="138"/>
    </location>
</feature>
<organism evidence="2 3">
    <name type="scientific">Marinovum algicola</name>
    <dbReference type="NCBI Taxonomy" id="42444"/>
    <lineage>
        <taxon>Bacteria</taxon>
        <taxon>Pseudomonadati</taxon>
        <taxon>Pseudomonadota</taxon>
        <taxon>Alphaproteobacteria</taxon>
        <taxon>Rhodobacterales</taxon>
        <taxon>Roseobacteraceae</taxon>
        <taxon>Marinovum</taxon>
    </lineage>
</organism>
<dbReference type="AlphaFoldDB" id="A0A975W9S4"/>
<keyword evidence="1" id="KW-0732">Signal</keyword>
<dbReference type="Pfam" id="PF16156">
    <property type="entry name" value="DUF4864"/>
    <property type="match status" value="1"/>
</dbReference>